<dbReference type="SUPFAM" id="SSF55785">
    <property type="entry name" value="PYP-like sensor domain (PAS domain)"/>
    <property type="match status" value="4"/>
</dbReference>
<dbReference type="PROSITE" id="PS50887">
    <property type="entry name" value="GGDEF"/>
    <property type="match status" value="1"/>
</dbReference>
<dbReference type="Gene3D" id="3.20.20.450">
    <property type="entry name" value="EAL domain"/>
    <property type="match status" value="1"/>
</dbReference>
<dbReference type="SMART" id="SM00304">
    <property type="entry name" value="HAMP"/>
    <property type="match status" value="1"/>
</dbReference>
<reference evidence="9 10" key="1">
    <citation type="journal article" date="2020" name="Microorganisms">
        <title>Osmotic Adaptation and Compatible Solute Biosynthesis of Phototrophic Bacteria as Revealed from Genome Analyses.</title>
        <authorList>
            <person name="Imhoff J.F."/>
            <person name="Rahn T."/>
            <person name="Kunzel S."/>
            <person name="Keller A."/>
            <person name="Neulinger S.C."/>
        </authorList>
    </citation>
    <scope>NUCLEOTIDE SEQUENCE [LARGE SCALE GENOMIC DNA]</scope>
    <source>
        <strain evidence="9 10">DSM 6210</strain>
    </source>
</reference>
<dbReference type="SMART" id="SM00267">
    <property type="entry name" value="GGDEF"/>
    <property type="match status" value="1"/>
</dbReference>
<evidence type="ECO:0000256" key="3">
    <source>
        <dbReference type="SAM" id="Phobius"/>
    </source>
</evidence>
<evidence type="ECO:0008006" key="11">
    <source>
        <dbReference type="Google" id="ProtNLM"/>
    </source>
</evidence>
<feature type="domain" description="PAC" evidence="5">
    <location>
        <begin position="441"/>
        <end position="495"/>
    </location>
</feature>
<feature type="transmembrane region" description="Helical" evidence="3">
    <location>
        <begin position="128"/>
        <end position="151"/>
    </location>
</feature>
<dbReference type="Pfam" id="PF08447">
    <property type="entry name" value="PAS_3"/>
    <property type="match status" value="1"/>
</dbReference>
<dbReference type="InterPro" id="IPR003660">
    <property type="entry name" value="HAMP_dom"/>
</dbReference>
<feature type="transmembrane region" description="Helical" evidence="3">
    <location>
        <begin position="293"/>
        <end position="317"/>
    </location>
</feature>
<name>A0ABS1CHP7_9GAMM</name>
<dbReference type="InterPro" id="IPR000700">
    <property type="entry name" value="PAS-assoc_C"/>
</dbReference>
<dbReference type="PANTHER" id="PTHR44757:SF2">
    <property type="entry name" value="BIOFILM ARCHITECTURE MAINTENANCE PROTEIN MBAA"/>
    <property type="match status" value="1"/>
</dbReference>
<evidence type="ECO:0000259" key="7">
    <source>
        <dbReference type="PROSITE" id="PS50885"/>
    </source>
</evidence>
<dbReference type="PROSITE" id="PS50113">
    <property type="entry name" value="PAC"/>
    <property type="match status" value="2"/>
</dbReference>
<keyword evidence="10" id="KW-1185">Reference proteome</keyword>
<keyword evidence="3" id="KW-0472">Membrane</keyword>
<feature type="domain" description="PAS" evidence="4">
    <location>
        <begin position="623"/>
        <end position="668"/>
    </location>
</feature>
<dbReference type="Pfam" id="PF08448">
    <property type="entry name" value="PAS_4"/>
    <property type="match status" value="3"/>
</dbReference>
<evidence type="ECO:0000256" key="2">
    <source>
        <dbReference type="SAM" id="MobiDB-lite"/>
    </source>
</evidence>
<dbReference type="SMART" id="SM00091">
    <property type="entry name" value="PAS"/>
    <property type="match status" value="2"/>
</dbReference>
<dbReference type="CDD" id="cd00130">
    <property type="entry name" value="PAS"/>
    <property type="match status" value="3"/>
</dbReference>
<dbReference type="CDD" id="cd06225">
    <property type="entry name" value="HAMP"/>
    <property type="match status" value="1"/>
</dbReference>
<feature type="domain" description="GGDEF" evidence="8">
    <location>
        <begin position="922"/>
        <end position="1054"/>
    </location>
</feature>
<keyword evidence="1" id="KW-0175">Coiled coil</keyword>
<dbReference type="InterPro" id="IPR052155">
    <property type="entry name" value="Biofilm_reg_signaling"/>
</dbReference>
<protein>
    <recommendedName>
        <fullName evidence="11">EAL domain-containing protein</fullName>
    </recommendedName>
</protein>
<evidence type="ECO:0000259" key="8">
    <source>
        <dbReference type="PROSITE" id="PS50887"/>
    </source>
</evidence>
<dbReference type="Gene3D" id="3.30.70.270">
    <property type="match status" value="1"/>
</dbReference>
<dbReference type="PROSITE" id="PS50883">
    <property type="entry name" value="EAL"/>
    <property type="match status" value="1"/>
</dbReference>
<proteinExistence type="predicted"/>
<feature type="coiled-coil region" evidence="1">
    <location>
        <begin position="730"/>
        <end position="757"/>
    </location>
</feature>
<feature type="domain" description="PAC" evidence="5">
    <location>
        <begin position="570"/>
        <end position="622"/>
    </location>
</feature>
<dbReference type="CDD" id="cd01949">
    <property type="entry name" value="GGDEF"/>
    <property type="match status" value="1"/>
</dbReference>
<feature type="compositionally biased region" description="Gly residues" evidence="2">
    <location>
        <begin position="1"/>
        <end position="12"/>
    </location>
</feature>
<feature type="region of interest" description="Disordered" evidence="2">
    <location>
        <begin position="1"/>
        <end position="20"/>
    </location>
</feature>
<dbReference type="SUPFAM" id="SSF141868">
    <property type="entry name" value="EAL domain-like"/>
    <property type="match status" value="1"/>
</dbReference>
<dbReference type="InterPro" id="IPR043128">
    <property type="entry name" value="Rev_trsase/Diguanyl_cyclase"/>
</dbReference>
<dbReference type="InterPro" id="IPR001633">
    <property type="entry name" value="EAL_dom"/>
</dbReference>
<dbReference type="NCBIfam" id="TIGR00254">
    <property type="entry name" value="GGDEF"/>
    <property type="match status" value="1"/>
</dbReference>
<gene>
    <name evidence="9" type="ORF">CKO31_11955</name>
</gene>
<dbReference type="EMBL" id="NRRV01000026">
    <property type="protein sequence ID" value="MBK1631441.1"/>
    <property type="molecule type" value="Genomic_DNA"/>
</dbReference>
<dbReference type="Gene3D" id="3.30.450.20">
    <property type="entry name" value="PAS domain"/>
    <property type="match status" value="4"/>
</dbReference>
<dbReference type="Pfam" id="PF00563">
    <property type="entry name" value="EAL"/>
    <property type="match status" value="1"/>
</dbReference>
<dbReference type="InterPro" id="IPR001610">
    <property type="entry name" value="PAC"/>
</dbReference>
<dbReference type="SUPFAM" id="SSF55073">
    <property type="entry name" value="Nucleotide cyclase"/>
    <property type="match status" value="1"/>
</dbReference>
<feature type="domain" description="HAMP" evidence="7">
    <location>
        <begin position="317"/>
        <end position="369"/>
    </location>
</feature>
<dbReference type="InterPro" id="IPR029787">
    <property type="entry name" value="Nucleotide_cyclase"/>
</dbReference>
<dbReference type="SMART" id="SM00086">
    <property type="entry name" value="PAC"/>
    <property type="match status" value="2"/>
</dbReference>
<dbReference type="Gene3D" id="6.10.340.10">
    <property type="match status" value="1"/>
</dbReference>
<evidence type="ECO:0000259" key="4">
    <source>
        <dbReference type="PROSITE" id="PS50112"/>
    </source>
</evidence>
<comment type="caution">
    <text evidence="9">The sequence shown here is derived from an EMBL/GenBank/DDBJ whole genome shotgun (WGS) entry which is preliminary data.</text>
</comment>
<evidence type="ECO:0000259" key="6">
    <source>
        <dbReference type="PROSITE" id="PS50883"/>
    </source>
</evidence>
<accession>A0ABS1CHP7</accession>
<dbReference type="PANTHER" id="PTHR44757">
    <property type="entry name" value="DIGUANYLATE CYCLASE DGCP"/>
    <property type="match status" value="1"/>
</dbReference>
<feature type="domain" description="PAS" evidence="4">
    <location>
        <begin position="370"/>
        <end position="414"/>
    </location>
</feature>
<evidence type="ECO:0000313" key="9">
    <source>
        <dbReference type="EMBL" id="MBK1631441.1"/>
    </source>
</evidence>
<dbReference type="InterPro" id="IPR000014">
    <property type="entry name" value="PAS"/>
</dbReference>
<dbReference type="CDD" id="cd01948">
    <property type="entry name" value="EAL"/>
    <property type="match status" value="1"/>
</dbReference>
<dbReference type="InterPro" id="IPR013655">
    <property type="entry name" value="PAS_fold_3"/>
</dbReference>
<organism evidence="9 10">
    <name type="scientific">Thiohalocapsa halophila</name>
    <dbReference type="NCBI Taxonomy" id="69359"/>
    <lineage>
        <taxon>Bacteria</taxon>
        <taxon>Pseudomonadati</taxon>
        <taxon>Pseudomonadota</taxon>
        <taxon>Gammaproteobacteria</taxon>
        <taxon>Chromatiales</taxon>
        <taxon>Chromatiaceae</taxon>
        <taxon>Thiohalocapsa</taxon>
    </lineage>
</organism>
<dbReference type="InterPro" id="IPR035919">
    <property type="entry name" value="EAL_sf"/>
</dbReference>
<keyword evidence="3" id="KW-1133">Transmembrane helix</keyword>
<dbReference type="NCBIfam" id="TIGR00229">
    <property type="entry name" value="sensory_box"/>
    <property type="match status" value="2"/>
</dbReference>
<dbReference type="InterPro" id="IPR035965">
    <property type="entry name" value="PAS-like_dom_sf"/>
</dbReference>
<sequence>MGTGHLWPGGGDPPTHGAELARRLPRRGGAHRAQPQACTRALCAPRWCRPTGAAPDLACPRLRPRPRLVADRNAAAADRLGARALWRSGQRGRGAVDDRPGAAARPLPLGGRHPASATDRRPRGMKPFHLGIATLVGSAIGLLLVLALSLLSTQRLQQAEHELTALSELQQRINTFSVASDGLLLHGADPDLWQAVRAEAARIQRRLERLGARHPDALKAAHQVRVLIDAIAQASAPGDAGTAPRDGLRPLALAPRARLLLTQIAGHGTALDTALSEVIGERRAAIASDKRVIALRLAAAAVLFAVFGTSAFALLYWKMAAPAQRLIHAIEAIRTGDADARAPVSGPKVFAEVSRTLNRMLEERHRREQRLRQYRALVEGSDDLFAICDADYRYLLVNAAYARLFGRTPAQIEGASVPEVLGAPYFQETAKAHIDACLAGQAQQYRTERQNADGIWRSLLVRYYPIPGRDEHRPQAVGVITDISDLARAEAQLRAQSRLLEIAGRVGRFGGWWVDLQTGRQEWSDTVADIHGMPHGYTPKVDEGIAFYAPEHRPQIRAAFSACTERGEPYDLELQIIDAGGRRVWVRATGAPVRDAAGAIVAAEGSFQDIDRRKLSEEAAQRLGERLNAMLERMTDAFFLLDAGWRFSYLNPEAERLMQRSRRELTGQCLWEAFPEMRGTALEARCRQAMATRESTRIEDYCPAIGRWVDTRIHPADTGLAVYLTDVSERHELLEALREQEQTLRRSRDQLAELLRVRKALIDSLPAHIALLDTEGRIVDVNDQWRCFGKDNDYGDSDLGLGRSYLEVCEQAAGERAEEAPAVARGLRQVLDAERESFSLEYPCHAPHEERWFRLSANRLVSDMAESADHSVVVMHVDISERKRAERELQQLAFRDRLTGLLSRVGFTAVLRERLAAGDWPRVATVAMLDVQDLRDVNDAHGYEAGDQLLVEIGRWLEAQVGADGLVGRIGGDELVVFLRAGADEMLEARLQALAAMDQQPFLLNHGPIEVSVHIGYTDLGERRRSAEDLLREAELALFQKRERASDRVIAYTADLDHRVRERIAMTWALRRALDRDELELHYQPKVDLRDGRLIACEALLRWRHPERGLLAPGLFIPLAEQGQLIVPIGEWVLHEACRRLSQWQRDGLDVVGVAVNVSVSQFSYGGFHQQLDAALAAHGVAPDALILEVTESVFERESHSLQRQLEALHETGIRLSLDDFGTGYSSLSYLQRYPFDEIKVDQAFVRHMLTDAFSHKVVDTVLGLGRALGADVIAEGIESEAVCTALRGLGYRFGQGYFYSLPLEAEDFRWLLEQHSRLPLGQSKPIGSA</sequence>
<dbReference type="Proteomes" id="UP000748752">
    <property type="component" value="Unassembled WGS sequence"/>
</dbReference>
<evidence type="ECO:0000313" key="10">
    <source>
        <dbReference type="Proteomes" id="UP000748752"/>
    </source>
</evidence>
<dbReference type="SMART" id="SM00052">
    <property type="entry name" value="EAL"/>
    <property type="match status" value="1"/>
</dbReference>
<feature type="domain" description="EAL" evidence="6">
    <location>
        <begin position="1063"/>
        <end position="1317"/>
    </location>
</feature>
<dbReference type="InterPro" id="IPR000160">
    <property type="entry name" value="GGDEF_dom"/>
</dbReference>
<dbReference type="InterPro" id="IPR013656">
    <property type="entry name" value="PAS_4"/>
</dbReference>
<feature type="region of interest" description="Disordered" evidence="2">
    <location>
        <begin position="89"/>
        <end position="122"/>
    </location>
</feature>
<evidence type="ECO:0000256" key="1">
    <source>
        <dbReference type="SAM" id="Coils"/>
    </source>
</evidence>
<dbReference type="PROSITE" id="PS50112">
    <property type="entry name" value="PAS"/>
    <property type="match status" value="2"/>
</dbReference>
<dbReference type="PROSITE" id="PS50885">
    <property type="entry name" value="HAMP"/>
    <property type="match status" value="1"/>
</dbReference>
<evidence type="ECO:0000259" key="5">
    <source>
        <dbReference type="PROSITE" id="PS50113"/>
    </source>
</evidence>
<keyword evidence="3" id="KW-0812">Transmembrane</keyword>
<dbReference type="Pfam" id="PF00990">
    <property type="entry name" value="GGDEF"/>
    <property type="match status" value="1"/>
</dbReference>